<dbReference type="EMBL" id="VLKE01000001">
    <property type="protein sequence ID" value="TWH68699.1"/>
    <property type="molecule type" value="Genomic_DNA"/>
</dbReference>
<feature type="transmembrane region" description="Helical" evidence="8">
    <location>
        <begin position="109"/>
        <end position="142"/>
    </location>
</feature>
<comment type="subcellular location">
    <subcellularLocation>
        <location evidence="1">Cell membrane</location>
        <topology evidence="1">Multi-pass membrane protein</topology>
    </subcellularLocation>
</comment>
<evidence type="ECO:0000313" key="9">
    <source>
        <dbReference type="EMBL" id="TWH68699.1"/>
    </source>
</evidence>
<organism evidence="9 10">
    <name type="scientific">Micromonospora olivasterospora</name>
    <dbReference type="NCBI Taxonomy" id="1880"/>
    <lineage>
        <taxon>Bacteria</taxon>
        <taxon>Bacillati</taxon>
        <taxon>Actinomycetota</taxon>
        <taxon>Actinomycetes</taxon>
        <taxon>Micromonosporales</taxon>
        <taxon>Micromonosporaceae</taxon>
        <taxon>Micromonospora</taxon>
    </lineage>
</organism>
<dbReference type="InterPro" id="IPR050297">
    <property type="entry name" value="LipidA_mod_glycosyltrf_83"/>
</dbReference>
<evidence type="ECO:0000256" key="8">
    <source>
        <dbReference type="SAM" id="Phobius"/>
    </source>
</evidence>
<dbReference type="GO" id="GO:0016763">
    <property type="term" value="F:pentosyltransferase activity"/>
    <property type="evidence" value="ECO:0007669"/>
    <property type="project" value="TreeGrafter"/>
</dbReference>
<evidence type="ECO:0000313" key="10">
    <source>
        <dbReference type="Proteomes" id="UP000319825"/>
    </source>
</evidence>
<accession>A0A562ICE4</accession>
<feature type="transmembrane region" description="Helical" evidence="8">
    <location>
        <begin position="163"/>
        <end position="180"/>
    </location>
</feature>
<keyword evidence="4 9" id="KW-0808">Transferase</keyword>
<evidence type="ECO:0000256" key="6">
    <source>
        <dbReference type="ARBA" id="ARBA00022989"/>
    </source>
</evidence>
<keyword evidence="6 8" id="KW-1133">Transmembrane helix</keyword>
<dbReference type="Proteomes" id="UP000319825">
    <property type="component" value="Unassembled WGS sequence"/>
</dbReference>
<keyword evidence="3" id="KW-0328">Glycosyltransferase</keyword>
<feature type="transmembrane region" description="Helical" evidence="8">
    <location>
        <begin position="335"/>
        <end position="352"/>
    </location>
</feature>
<feature type="transmembrane region" description="Helical" evidence="8">
    <location>
        <begin position="405"/>
        <end position="430"/>
    </location>
</feature>
<reference evidence="9 10" key="1">
    <citation type="submission" date="2019-07" db="EMBL/GenBank/DDBJ databases">
        <title>R&amp;d 2014.</title>
        <authorList>
            <person name="Klenk H.-P."/>
        </authorList>
    </citation>
    <scope>NUCLEOTIDE SEQUENCE [LARGE SCALE GENOMIC DNA]</scope>
    <source>
        <strain evidence="9 10">DSM 43868</strain>
    </source>
</reference>
<sequence>MLYFAVPDSSGSAETTTRGMPWWDLPAKVAGLVGVGGLAYRAVLVVLGVPATNSDEATMGLAALHISQGRDFPAFFYGQSYMGTLEAYLAAPLFWLFGPTTVALRLPTLLLYGVFVVGMFALTRLIVGPWPAVVTVAVLALGSDRIVKNQLIAAGGYPEISPGAAVLFLLATLLGLGLIPPRRRTFMLWGLISGLLFWTHWLILPYLGVAGLVLIAAARKNRNRMNLGSVAWATVLGFVVGSLPLLVYNLSSPFSSNSVGVFLSQNASAADSSLADKIYGGVLLGIPMGVGLCSPGRCETWHLLWSFPYLVALLVAGFIAVKGLRQGADEGFRNLVRLGLVAAAGTTVLAYARSSSAAETPVESARYLSPLLVSTPVLLWLVWTLAARLVRLGEGRNVSTARRRLFTLAVTVPAGAVLAVMAVATSALALEVPAIREAEERRDSLAEYLLAQGSRYVYADYWTCNRLTFRAREEIRCAVLNDDLTRGHDRYAPYRRAVESSANPVYVVPESLPLDGHVRAALDTSGVAYRVSRVAGHNIYVPARPLPIPS</sequence>
<evidence type="ECO:0000256" key="3">
    <source>
        <dbReference type="ARBA" id="ARBA00022676"/>
    </source>
</evidence>
<name>A0A562ICE4_MICOL</name>
<dbReference type="PANTHER" id="PTHR33908">
    <property type="entry name" value="MANNOSYLTRANSFERASE YKCB-RELATED"/>
    <property type="match status" value="1"/>
</dbReference>
<evidence type="ECO:0000256" key="5">
    <source>
        <dbReference type="ARBA" id="ARBA00022692"/>
    </source>
</evidence>
<dbReference type="AlphaFoldDB" id="A0A562ICE4"/>
<comment type="caution">
    <text evidence="9">The sequence shown here is derived from an EMBL/GenBank/DDBJ whole genome shotgun (WGS) entry which is preliminary data.</text>
</comment>
<dbReference type="GO" id="GO:0009103">
    <property type="term" value="P:lipopolysaccharide biosynthetic process"/>
    <property type="evidence" value="ECO:0007669"/>
    <property type="project" value="UniProtKB-ARBA"/>
</dbReference>
<dbReference type="GO" id="GO:0005886">
    <property type="term" value="C:plasma membrane"/>
    <property type="evidence" value="ECO:0007669"/>
    <property type="project" value="UniProtKB-SubCell"/>
</dbReference>
<proteinExistence type="predicted"/>
<evidence type="ECO:0000256" key="4">
    <source>
        <dbReference type="ARBA" id="ARBA00022679"/>
    </source>
</evidence>
<feature type="transmembrane region" description="Helical" evidence="8">
    <location>
        <begin position="74"/>
        <end position="97"/>
    </location>
</feature>
<evidence type="ECO:0000256" key="2">
    <source>
        <dbReference type="ARBA" id="ARBA00022475"/>
    </source>
</evidence>
<feature type="transmembrane region" description="Helical" evidence="8">
    <location>
        <begin position="230"/>
        <end position="250"/>
    </location>
</feature>
<keyword evidence="7 8" id="KW-0472">Membrane</keyword>
<keyword evidence="5 8" id="KW-0812">Transmembrane</keyword>
<feature type="transmembrane region" description="Helical" evidence="8">
    <location>
        <begin position="304"/>
        <end position="323"/>
    </location>
</feature>
<evidence type="ECO:0000256" key="1">
    <source>
        <dbReference type="ARBA" id="ARBA00004651"/>
    </source>
</evidence>
<dbReference type="RefSeq" id="WP_145775444.1">
    <property type="nucleotide sequence ID" value="NZ_BAAATQ010000017.1"/>
</dbReference>
<protein>
    <submittedName>
        <fullName evidence="9">4-amino-4-deoxy-L-arabinose transferase-like glycosyltransferase</fullName>
    </submittedName>
</protein>
<keyword evidence="2" id="KW-1003">Cell membrane</keyword>
<dbReference type="OrthoDB" id="5124967at2"/>
<feature type="transmembrane region" description="Helical" evidence="8">
    <location>
        <begin position="186"/>
        <end position="218"/>
    </location>
</feature>
<dbReference type="PANTHER" id="PTHR33908:SF11">
    <property type="entry name" value="MEMBRANE PROTEIN"/>
    <property type="match status" value="1"/>
</dbReference>
<feature type="transmembrane region" description="Helical" evidence="8">
    <location>
        <begin position="372"/>
        <end position="393"/>
    </location>
</feature>
<evidence type="ECO:0000256" key="7">
    <source>
        <dbReference type="ARBA" id="ARBA00023136"/>
    </source>
</evidence>
<feature type="transmembrane region" description="Helical" evidence="8">
    <location>
        <begin position="29"/>
        <end position="53"/>
    </location>
</feature>
<keyword evidence="10" id="KW-1185">Reference proteome</keyword>
<gene>
    <name evidence="9" type="ORF">JD77_03697</name>
</gene>